<dbReference type="AlphaFoldDB" id="A0A2M7VI32"/>
<evidence type="ECO:0000313" key="3">
    <source>
        <dbReference type="Proteomes" id="UP000229364"/>
    </source>
</evidence>
<comment type="caution">
    <text evidence="2">The sequence shown here is derived from an EMBL/GenBank/DDBJ whole genome shotgun (WGS) entry which is preliminary data.</text>
</comment>
<accession>A0A2M7VI32</accession>
<dbReference type="InterPro" id="IPR029044">
    <property type="entry name" value="Nucleotide-diphossugar_trans"/>
</dbReference>
<organism evidence="2 3">
    <name type="scientific">bacterium (Candidatus Gribaldobacteria) CG_4_10_14_0_2_um_filter_41_16</name>
    <dbReference type="NCBI Taxonomy" id="2014265"/>
    <lineage>
        <taxon>Bacteria</taxon>
        <taxon>Candidatus Gribaldobacteria</taxon>
    </lineage>
</organism>
<sequence length="299" mass="34307">MHLSPLVLFVYNRPEHTRQTVEALKNNYLAQASSLIIFSDAAKDEDDKIKVNEVRRYLKTIGGFKNIKIKERDKNYGLAKSIISGVTEIVNNYGKIIVLEDDLITSPYFLKYMNDALDFYKDNQAVISISGYAYPVKTELPETFFLKGADCWGWATWKRGWDLFETNGKKLLGEIVNKKLSREFDYDNAYPYTKMLKDQIGGRVDSWAIRWHASAFVKNKLTLYPGKSLVKNIGFDSSGTHCSGSTKYDTAISKNPIIVKSMPAAQNKSAVNALKKYFNSFKPNLIKRLYIKFRQTIWR</sequence>
<proteinExistence type="predicted"/>
<evidence type="ECO:0000313" key="2">
    <source>
        <dbReference type="EMBL" id="PJA01480.1"/>
    </source>
</evidence>
<dbReference type="GO" id="GO:0016740">
    <property type="term" value="F:transferase activity"/>
    <property type="evidence" value="ECO:0007669"/>
    <property type="project" value="UniProtKB-KW"/>
</dbReference>
<evidence type="ECO:0000259" key="1">
    <source>
        <dbReference type="Pfam" id="PF00535"/>
    </source>
</evidence>
<feature type="domain" description="Glycosyltransferase 2-like" evidence="1">
    <location>
        <begin position="7"/>
        <end position="134"/>
    </location>
</feature>
<dbReference type="Pfam" id="PF00535">
    <property type="entry name" value="Glycos_transf_2"/>
    <property type="match status" value="1"/>
</dbReference>
<dbReference type="InterPro" id="IPR001173">
    <property type="entry name" value="Glyco_trans_2-like"/>
</dbReference>
<name>A0A2M7VI32_9BACT</name>
<protein>
    <submittedName>
        <fullName evidence="2">Glycosyl transferase</fullName>
    </submittedName>
</protein>
<gene>
    <name evidence="2" type="ORF">COX74_02525</name>
</gene>
<dbReference type="Gene3D" id="3.90.550.10">
    <property type="entry name" value="Spore Coat Polysaccharide Biosynthesis Protein SpsA, Chain A"/>
    <property type="match status" value="1"/>
</dbReference>
<dbReference type="SUPFAM" id="SSF53448">
    <property type="entry name" value="Nucleotide-diphospho-sugar transferases"/>
    <property type="match status" value="1"/>
</dbReference>
<keyword evidence="2" id="KW-0808">Transferase</keyword>
<dbReference type="Proteomes" id="UP000229364">
    <property type="component" value="Unassembled WGS sequence"/>
</dbReference>
<dbReference type="EMBL" id="PFPR01000061">
    <property type="protein sequence ID" value="PJA01480.1"/>
    <property type="molecule type" value="Genomic_DNA"/>
</dbReference>
<reference evidence="3" key="1">
    <citation type="submission" date="2017-09" db="EMBL/GenBank/DDBJ databases">
        <title>Depth-based differentiation of microbial function through sediment-hosted aquifers and enrichment of novel symbionts in the deep terrestrial subsurface.</title>
        <authorList>
            <person name="Probst A.J."/>
            <person name="Ladd B."/>
            <person name="Jarett J.K."/>
            <person name="Geller-Mcgrath D.E."/>
            <person name="Sieber C.M.K."/>
            <person name="Emerson J.B."/>
            <person name="Anantharaman K."/>
            <person name="Thomas B.C."/>
            <person name="Malmstrom R."/>
            <person name="Stieglmeier M."/>
            <person name="Klingl A."/>
            <person name="Woyke T."/>
            <person name="Ryan C.M."/>
            <person name="Banfield J.F."/>
        </authorList>
    </citation>
    <scope>NUCLEOTIDE SEQUENCE [LARGE SCALE GENOMIC DNA]</scope>
</reference>